<dbReference type="KEGG" id="phr:C6569_09955"/>
<dbReference type="PANTHER" id="PTHR39327">
    <property type="match status" value="1"/>
</dbReference>
<dbReference type="EMBL" id="CP027668">
    <property type="protein sequence ID" value="AVO45356.1"/>
    <property type="molecule type" value="Genomic_DNA"/>
</dbReference>
<dbReference type="Gene3D" id="3.10.620.30">
    <property type="match status" value="1"/>
</dbReference>
<dbReference type="InterPro" id="IPR010319">
    <property type="entry name" value="Transglutaminase-like_Cys_pept"/>
</dbReference>
<evidence type="ECO:0000256" key="1">
    <source>
        <dbReference type="SAM" id="SignalP"/>
    </source>
</evidence>
<dbReference type="Pfam" id="PF06035">
    <property type="entry name" value="Peptidase_C93"/>
    <property type="match status" value="1"/>
</dbReference>
<keyword evidence="3" id="KW-1185">Reference proteome</keyword>
<organism evidence="2 3">
    <name type="scientific">Phreatobacter cathodiphilus</name>
    <dbReference type="NCBI Taxonomy" id="1868589"/>
    <lineage>
        <taxon>Bacteria</taxon>
        <taxon>Pseudomonadati</taxon>
        <taxon>Pseudomonadota</taxon>
        <taxon>Alphaproteobacteria</taxon>
        <taxon>Hyphomicrobiales</taxon>
        <taxon>Phreatobacteraceae</taxon>
        <taxon>Phreatobacter</taxon>
    </lineage>
</organism>
<reference evidence="2 3" key="1">
    <citation type="submission" date="2018-03" db="EMBL/GenBank/DDBJ databases">
        <title>Genome sequencing of Phreatobacter sp.</title>
        <authorList>
            <person name="Kim S.-J."/>
            <person name="Heo J."/>
            <person name="Kwon S.-W."/>
        </authorList>
    </citation>
    <scope>NUCLEOTIDE SEQUENCE [LARGE SCALE GENOMIC DNA]</scope>
    <source>
        <strain evidence="2 3">S-12</strain>
    </source>
</reference>
<evidence type="ECO:0000313" key="3">
    <source>
        <dbReference type="Proteomes" id="UP000237889"/>
    </source>
</evidence>
<dbReference type="PANTHER" id="PTHR39327:SF1">
    <property type="entry name" value="BLR5470 PROTEIN"/>
    <property type="match status" value="1"/>
</dbReference>
<protein>
    <submittedName>
        <fullName evidence="2">Transglutaminase</fullName>
    </submittedName>
</protein>
<dbReference type="AlphaFoldDB" id="A0A2S0NB88"/>
<dbReference type="Proteomes" id="UP000237889">
    <property type="component" value="Chromosome"/>
</dbReference>
<gene>
    <name evidence="2" type="ORF">C6569_09955</name>
</gene>
<accession>A0A2S0NB88</accession>
<dbReference type="OrthoDB" id="7206808at2"/>
<feature type="signal peptide" evidence="1">
    <location>
        <begin position="1"/>
        <end position="34"/>
    </location>
</feature>
<sequence>MNGRRTWWPGVKTKGAALAALMLGLVAAMPAASAEPGDRHAFLTEQGATTAPIGWRQFCRDFPADCRARSQTIDLVKADRHAWATLIRINAHVNTAIEPVTDMDQYGTEELWTYPTSGRGDCEDYVLLKKKLLIEAGFPASALLITVVRDRQGDGHAILTVRTDRGDYVLDNETSDIRLWNQTGYRFIKRQAAYDPNQWLTIGPGRAPAAVATR</sequence>
<evidence type="ECO:0000313" key="2">
    <source>
        <dbReference type="EMBL" id="AVO45356.1"/>
    </source>
</evidence>
<dbReference type="RefSeq" id="WP_106748697.1">
    <property type="nucleotide sequence ID" value="NZ_CP027668.1"/>
</dbReference>
<feature type="chain" id="PRO_5015515082" evidence="1">
    <location>
        <begin position="35"/>
        <end position="214"/>
    </location>
</feature>
<keyword evidence="1" id="KW-0732">Signal</keyword>
<name>A0A2S0NB88_9HYPH</name>
<proteinExistence type="predicted"/>